<gene>
    <name evidence="1" type="ORF">SAMN05444411_1208</name>
</gene>
<dbReference type="OrthoDB" id="5525501at2"/>
<dbReference type="AlphaFoldDB" id="A0A1H3GY81"/>
<evidence type="ECO:0000313" key="2">
    <source>
        <dbReference type="Proteomes" id="UP000199595"/>
    </source>
</evidence>
<protein>
    <submittedName>
        <fullName evidence="1">Uncharacterized protein</fullName>
    </submittedName>
</protein>
<sequence length="231" mass="27038">MKYYLGAYYLIKLKKIDFGKIKGSFIHTCSTCINDSYFDAWSISWAEDGKNVSNETKSNFNLNEKLIIEVQNWSDQKFEENKIGWICAFADLKTLKKYKESFFPNENQARILSINFPESEKNEFLKLLNPENSSFGEIGISKNLKNGFQENNKEQTLGYDLIGVENSGEFHSFHCHDLSNDLKERFKIKINEYGLLDECNNWKEIVDYMNDKSNGFESVPWFYVKVKQLND</sequence>
<accession>A0A1H3GY81</accession>
<name>A0A1H3GY81_9FLAO</name>
<dbReference type="EMBL" id="FNNJ01000020">
    <property type="protein sequence ID" value="SDY07915.1"/>
    <property type="molecule type" value="Genomic_DNA"/>
</dbReference>
<keyword evidence="2" id="KW-1185">Reference proteome</keyword>
<dbReference type="Proteomes" id="UP000199595">
    <property type="component" value="Unassembled WGS sequence"/>
</dbReference>
<reference evidence="1 2" key="1">
    <citation type="submission" date="2016-10" db="EMBL/GenBank/DDBJ databases">
        <authorList>
            <person name="de Groot N.N."/>
        </authorList>
    </citation>
    <scope>NUCLEOTIDE SEQUENCE [LARGE SCALE GENOMIC DNA]</scope>
    <source>
        <strain evidence="1 2">DSM 24956</strain>
    </source>
</reference>
<dbReference type="STRING" id="762486.SAMN05444411_1208"/>
<proteinExistence type="predicted"/>
<dbReference type="RefSeq" id="WP_090126521.1">
    <property type="nucleotide sequence ID" value="NZ_FNNJ01000020.1"/>
</dbReference>
<evidence type="ECO:0000313" key="1">
    <source>
        <dbReference type="EMBL" id="SDY07915.1"/>
    </source>
</evidence>
<organism evidence="1 2">
    <name type="scientific">Lutibacter oricola</name>
    <dbReference type="NCBI Taxonomy" id="762486"/>
    <lineage>
        <taxon>Bacteria</taxon>
        <taxon>Pseudomonadati</taxon>
        <taxon>Bacteroidota</taxon>
        <taxon>Flavobacteriia</taxon>
        <taxon>Flavobacteriales</taxon>
        <taxon>Flavobacteriaceae</taxon>
        <taxon>Lutibacter</taxon>
    </lineage>
</organism>